<keyword evidence="1 8" id="KW-0210">Decarboxylase</keyword>
<feature type="active site" description="Proton acceptor; for processing activity" evidence="8">
    <location>
        <position position="83"/>
    </location>
</feature>
<comment type="PTM">
    <text evidence="8">Is synthesized initially as an inactive proenzyme. Formation of the active enzyme involves a self-maturation process in which the active site pyruvoyl group is generated from an internal serine residue via an autocatalytic post-translational modification. Two non-identical subunits are generated from the proenzyme in this reaction, and the pyruvate is formed at the N-terminus of the alpha chain, which is derived from the carboxyl end of the proenzyme. The post-translation cleavage follows an unusual pathway, termed non-hydrolytic serinolysis, in which the side chain hydroxyl group of the serine supplies its oxygen atom to form the C-terminus of the beta chain, while the remainder of the serine residue undergoes an oxidative deamination to produce ammonia and the pyruvoyl group blocking the N-terminus of the alpha chain.</text>
</comment>
<dbReference type="HAMAP" id="MF_00464">
    <property type="entry name" value="AdoMetDC_1"/>
    <property type="match status" value="1"/>
</dbReference>
<dbReference type="PANTHER" id="PTHR33866:SF2">
    <property type="entry name" value="S-ADENOSYLMETHIONINE DECARBOXYLASE PROENZYME"/>
    <property type="match status" value="1"/>
</dbReference>
<keyword evidence="8" id="KW-0745">Spermidine biosynthesis</keyword>
<feature type="chain" id="PRO_5023227861" description="S-adenosylmethionine decarboxylase beta chain" evidence="8">
    <location>
        <begin position="1"/>
        <end position="77"/>
    </location>
</feature>
<evidence type="ECO:0000256" key="5">
    <source>
        <dbReference type="ARBA" id="ARBA00023239"/>
    </source>
</evidence>
<comment type="pathway">
    <text evidence="8">Amine and polyamine biosynthesis; S-adenosylmethioninamine biosynthesis; S-adenosylmethioninamine from S-adenosyl-L-methionine: step 1/1.</text>
</comment>
<dbReference type="GO" id="GO:0005829">
    <property type="term" value="C:cytosol"/>
    <property type="evidence" value="ECO:0007669"/>
    <property type="project" value="TreeGrafter"/>
</dbReference>
<dbReference type="Pfam" id="PF02675">
    <property type="entry name" value="AdoMet_dc"/>
    <property type="match status" value="1"/>
</dbReference>
<comment type="function">
    <text evidence="8">Catalyzes the decarboxylation of S-adenosylmethionine to S-adenosylmethioninamine (dcAdoMet), the propylamine donor required for the synthesis of the polyamines spermine and spermidine from the diamine putrescine.</text>
</comment>
<feature type="modified residue" description="Pyruvic acid (Ser); by autocatalysis" evidence="8">
    <location>
        <position position="78"/>
    </location>
</feature>
<protein>
    <recommendedName>
        <fullName evidence="8">S-adenosylmethionine decarboxylase proenzyme</fullName>
        <shortName evidence="8">AdoMetDC</shortName>
        <shortName evidence="8">SAMDC</shortName>
        <ecNumber evidence="8">4.1.1.50</ecNumber>
    </recommendedName>
    <component>
        <recommendedName>
            <fullName evidence="8">S-adenosylmethionine decarboxylase beta chain</fullName>
        </recommendedName>
    </component>
    <component>
        <recommendedName>
            <fullName evidence="8">S-adenosylmethionine decarboxylase alpha chain</fullName>
        </recommendedName>
    </component>
</protein>
<dbReference type="PANTHER" id="PTHR33866">
    <property type="entry name" value="S-ADENOSYLMETHIONINE DECARBOXYLASE PROENZYME"/>
    <property type="match status" value="1"/>
</dbReference>
<comment type="cofactor">
    <cofactor evidence="8">
        <name>pyruvate</name>
        <dbReference type="ChEBI" id="CHEBI:15361"/>
    </cofactor>
    <text evidence="8">Binds 1 pyruvoyl group covalently per subunit.</text>
</comment>
<sequence length="141" mass="16085">MLSSYKLTASKKDDVIVGKHVYGNLYGCDARLMADEKYIRRLVREAVDIAKMHLVELKSWRFSSKKGGISVIALVTESHVAVHTWPDYQYATVDVYTCGQESQPEKAFEHIVKGLAPREYTKHFADRSSVTFRTVTVREKT</sequence>
<gene>
    <name evidence="8" type="primary">speH</name>
    <name evidence="9" type="ORF">B9J98_05135</name>
</gene>
<accession>A0A2R7Y302</accession>
<dbReference type="Gene3D" id="3.60.90.10">
    <property type="entry name" value="S-adenosylmethionine decarboxylase"/>
    <property type="match status" value="1"/>
</dbReference>
<evidence type="ECO:0000256" key="3">
    <source>
        <dbReference type="ARBA" id="ARBA00023115"/>
    </source>
</evidence>
<feature type="chain" id="PRO_5023227862" description="S-adenosylmethionine decarboxylase alpha chain" evidence="8">
    <location>
        <begin position="78"/>
        <end position="141"/>
    </location>
</feature>
<feature type="active site" description="Proton donor; for catalytic activity" evidence="8">
    <location>
        <position position="98"/>
    </location>
</feature>
<keyword evidence="2 8" id="KW-0068">Autocatalytic cleavage</keyword>
<reference evidence="9 10" key="1">
    <citation type="submission" date="2017-04" db="EMBL/GenBank/DDBJ databases">
        <title>Draft Aigarchaeota genome from a New Zealand hot spring.</title>
        <authorList>
            <person name="Reysenbach A.-L."/>
            <person name="Donaho J.A."/>
            <person name="Gerhart J."/>
            <person name="Kelley J.F."/>
            <person name="Kouba K."/>
            <person name="Podar M."/>
            <person name="Stott M."/>
        </authorList>
    </citation>
    <scope>NUCLEOTIDE SEQUENCE [LARGE SCALE GENOMIC DNA]</scope>
    <source>
        <strain evidence="9">NZ13_MG1</strain>
    </source>
</reference>
<dbReference type="AlphaFoldDB" id="A0A2R7Y302"/>
<dbReference type="Proteomes" id="UP000244066">
    <property type="component" value="Unassembled WGS sequence"/>
</dbReference>
<comment type="catalytic activity">
    <reaction evidence="8">
        <text>S-adenosyl-L-methionine + H(+) = S-adenosyl 3-(methylsulfanyl)propylamine + CO2</text>
        <dbReference type="Rhea" id="RHEA:15981"/>
        <dbReference type="ChEBI" id="CHEBI:15378"/>
        <dbReference type="ChEBI" id="CHEBI:16526"/>
        <dbReference type="ChEBI" id="CHEBI:57443"/>
        <dbReference type="ChEBI" id="CHEBI:59789"/>
        <dbReference type="EC" id="4.1.1.50"/>
    </reaction>
</comment>
<dbReference type="NCBIfam" id="TIGR03330">
    <property type="entry name" value="SAM_DCase_Bsu"/>
    <property type="match status" value="1"/>
</dbReference>
<comment type="similarity">
    <text evidence="8">Belongs to the prokaryotic AdoMetDC family. Type 1 subfamily.</text>
</comment>
<dbReference type="GO" id="GO:0004014">
    <property type="term" value="F:adenosylmethionine decarboxylase activity"/>
    <property type="evidence" value="ECO:0007669"/>
    <property type="project" value="UniProtKB-UniRule"/>
</dbReference>
<dbReference type="InterPro" id="IPR017716">
    <property type="entry name" value="S-AdoMet_deCOase_pro-enz"/>
</dbReference>
<dbReference type="GO" id="GO:0008295">
    <property type="term" value="P:spermidine biosynthetic process"/>
    <property type="evidence" value="ECO:0007669"/>
    <property type="project" value="UniProtKB-UniRule"/>
</dbReference>
<dbReference type="EMBL" id="NDWU01000012">
    <property type="protein sequence ID" value="PUA31878.1"/>
    <property type="molecule type" value="Genomic_DNA"/>
</dbReference>
<evidence type="ECO:0000313" key="10">
    <source>
        <dbReference type="Proteomes" id="UP000244066"/>
    </source>
</evidence>
<comment type="subunit">
    <text evidence="8">Heterotetramer of two alpha and two beta chains arranged as a dimer of alpha/beta heterodimers.</text>
</comment>
<feature type="site" description="Cleavage (non-hydrolytic); by autolysis" evidence="8">
    <location>
        <begin position="77"/>
        <end position="78"/>
    </location>
</feature>
<keyword evidence="6 8" id="KW-0704">Schiff base</keyword>
<evidence type="ECO:0000256" key="6">
    <source>
        <dbReference type="ARBA" id="ARBA00023270"/>
    </source>
</evidence>
<evidence type="ECO:0000256" key="4">
    <source>
        <dbReference type="ARBA" id="ARBA00023145"/>
    </source>
</evidence>
<proteinExistence type="inferred from homology"/>
<dbReference type="InterPro" id="IPR016067">
    <property type="entry name" value="S-AdoMet_deCO2ase_core"/>
</dbReference>
<name>A0A2R7Y302_9ARCH</name>
<dbReference type="SUPFAM" id="SSF56276">
    <property type="entry name" value="S-adenosylmethionine decarboxylase"/>
    <property type="match status" value="1"/>
</dbReference>
<evidence type="ECO:0000256" key="1">
    <source>
        <dbReference type="ARBA" id="ARBA00022793"/>
    </source>
</evidence>
<dbReference type="EC" id="4.1.1.50" evidence="8"/>
<keyword evidence="3 8" id="KW-0620">Polyamine biosynthesis</keyword>
<feature type="active site" description="Schiff-base intermediate with substrate; via pyruvic acid" evidence="8">
    <location>
        <position position="78"/>
    </location>
</feature>
<evidence type="ECO:0000313" key="9">
    <source>
        <dbReference type="EMBL" id="PUA31878.1"/>
    </source>
</evidence>
<evidence type="ECO:0000256" key="8">
    <source>
        <dbReference type="HAMAP-Rule" id="MF_00464"/>
    </source>
</evidence>
<organism evidence="9 10">
    <name type="scientific">Candidatus Terraquivivens tikiterensis</name>
    <dbReference type="NCBI Taxonomy" id="1980982"/>
    <lineage>
        <taxon>Archaea</taxon>
        <taxon>Nitrososphaerota</taxon>
        <taxon>Candidatus Wolframiiraptoraceae</taxon>
        <taxon>Candidatus Terraquivivens</taxon>
    </lineage>
</organism>
<comment type="caution">
    <text evidence="9">The sequence shown here is derived from an EMBL/GenBank/DDBJ whole genome shotgun (WGS) entry which is preliminary data.</text>
</comment>
<keyword evidence="8" id="KW-0949">S-adenosyl-L-methionine</keyword>
<evidence type="ECO:0000256" key="7">
    <source>
        <dbReference type="ARBA" id="ARBA00023317"/>
    </source>
</evidence>
<keyword evidence="7 8" id="KW-0670">Pyruvate</keyword>
<keyword evidence="4 8" id="KW-0865">Zymogen</keyword>
<dbReference type="UniPathway" id="UPA00331">
    <property type="reaction ID" value="UER00451"/>
</dbReference>
<evidence type="ECO:0000256" key="2">
    <source>
        <dbReference type="ARBA" id="ARBA00022813"/>
    </source>
</evidence>
<keyword evidence="5 8" id="KW-0456">Lyase</keyword>
<dbReference type="InterPro" id="IPR003826">
    <property type="entry name" value="AdoMetDC_fam_prok"/>
</dbReference>